<keyword evidence="1" id="KW-1133">Transmembrane helix</keyword>
<feature type="transmembrane region" description="Helical" evidence="1">
    <location>
        <begin position="91"/>
        <end position="113"/>
    </location>
</feature>
<evidence type="ECO:0000256" key="1">
    <source>
        <dbReference type="SAM" id="Phobius"/>
    </source>
</evidence>
<gene>
    <name evidence="2" type="ORF">SAMN05421804_11117</name>
</gene>
<protein>
    <submittedName>
        <fullName evidence="2">Uncharacterized protein</fullName>
    </submittedName>
</protein>
<dbReference type="RefSeq" id="WP_031577624.1">
    <property type="nucleotide sequence ID" value="NZ_FNDZ01000011.1"/>
</dbReference>
<name>A0A1G8SAK4_9CLOT</name>
<sequence>MELLEIILTKYIFGFTLQSFLLVLGIYTLNREKFDAKNYMKTALSVTFISALMKLLPISVGVQTIMNMLFLYLICVIYLKMNPYVTIRSTSLCVVLILLSEMIITAITVLLIGQDEFQMIIQDSVKRNYIGCFANVVFALMILTVHFIFKRKGEGHRIFSR</sequence>
<keyword evidence="1" id="KW-0472">Membrane</keyword>
<feature type="transmembrane region" description="Helical" evidence="1">
    <location>
        <begin position="62"/>
        <end position="79"/>
    </location>
</feature>
<evidence type="ECO:0000313" key="3">
    <source>
        <dbReference type="Proteomes" id="UP000183255"/>
    </source>
</evidence>
<organism evidence="2 3">
    <name type="scientific">Proteiniclasticum ruminis</name>
    <dbReference type="NCBI Taxonomy" id="398199"/>
    <lineage>
        <taxon>Bacteria</taxon>
        <taxon>Bacillati</taxon>
        <taxon>Bacillota</taxon>
        <taxon>Clostridia</taxon>
        <taxon>Eubacteriales</taxon>
        <taxon>Clostridiaceae</taxon>
        <taxon>Proteiniclasticum</taxon>
    </lineage>
</organism>
<keyword evidence="1" id="KW-0812">Transmembrane</keyword>
<dbReference type="AlphaFoldDB" id="A0A1G8SAK4"/>
<feature type="transmembrane region" description="Helical" evidence="1">
    <location>
        <begin position="128"/>
        <end position="149"/>
    </location>
</feature>
<dbReference type="Proteomes" id="UP000183255">
    <property type="component" value="Unassembled WGS sequence"/>
</dbReference>
<evidence type="ECO:0000313" key="2">
    <source>
        <dbReference type="EMBL" id="SDJ26223.1"/>
    </source>
</evidence>
<proteinExistence type="predicted"/>
<dbReference type="EMBL" id="FNDZ01000011">
    <property type="protein sequence ID" value="SDJ26223.1"/>
    <property type="molecule type" value="Genomic_DNA"/>
</dbReference>
<feature type="transmembrane region" description="Helical" evidence="1">
    <location>
        <begin position="6"/>
        <end position="27"/>
    </location>
</feature>
<accession>A0A1G8SAK4</accession>
<reference evidence="2 3" key="1">
    <citation type="submission" date="2016-10" db="EMBL/GenBank/DDBJ databases">
        <authorList>
            <person name="de Groot N.N."/>
        </authorList>
    </citation>
    <scope>NUCLEOTIDE SEQUENCE [LARGE SCALE GENOMIC DNA]</scope>
    <source>
        <strain evidence="2 3">CGMCC 1.5058</strain>
    </source>
</reference>